<accession>A0A939NEK6</accession>
<organism evidence="2 3">
    <name type="scientific">Providencia rettgeri</name>
    <dbReference type="NCBI Taxonomy" id="587"/>
    <lineage>
        <taxon>Bacteria</taxon>
        <taxon>Pseudomonadati</taxon>
        <taxon>Pseudomonadota</taxon>
        <taxon>Gammaproteobacteria</taxon>
        <taxon>Enterobacterales</taxon>
        <taxon>Morganellaceae</taxon>
        <taxon>Providencia</taxon>
    </lineage>
</organism>
<comment type="caution">
    <text evidence="2">The sequence shown here is derived from an EMBL/GenBank/DDBJ whole genome shotgun (WGS) entry which is preliminary data.</text>
</comment>
<dbReference type="Proteomes" id="UP000664477">
    <property type="component" value="Unassembled WGS sequence"/>
</dbReference>
<proteinExistence type="predicted"/>
<dbReference type="EMBL" id="JAGETQ010000001">
    <property type="protein sequence ID" value="MBO1915722.1"/>
    <property type="molecule type" value="Genomic_DNA"/>
</dbReference>
<dbReference type="InterPro" id="IPR006016">
    <property type="entry name" value="UspA"/>
</dbReference>
<dbReference type="SUPFAM" id="SSF52402">
    <property type="entry name" value="Adenine nucleotide alpha hydrolases-like"/>
    <property type="match status" value="1"/>
</dbReference>
<name>A0A939NEK6_PRORE</name>
<dbReference type="Pfam" id="PF00582">
    <property type="entry name" value="Usp"/>
    <property type="match status" value="1"/>
</dbReference>
<dbReference type="CDD" id="cd00293">
    <property type="entry name" value="USP-like"/>
    <property type="match status" value="1"/>
</dbReference>
<evidence type="ECO:0000313" key="3">
    <source>
        <dbReference type="Proteomes" id="UP000664477"/>
    </source>
</evidence>
<sequence length="61" mass="6756">MKANLLQGGDSTVDELCGFAVQNHIDLIIMGAFGHSRLRQFCRSHTTEMIAKTPVSLLIIR</sequence>
<protein>
    <submittedName>
        <fullName evidence="2">Universal stress protein</fullName>
    </submittedName>
</protein>
<dbReference type="AlphaFoldDB" id="A0A939NEK6"/>
<dbReference type="Gene3D" id="3.40.50.620">
    <property type="entry name" value="HUPs"/>
    <property type="match status" value="1"/>
</dbReference>
<gene>
    <name evidence="2" type="ORF">J4727_00655</name>
</gene>
<reference evidence="2" key="1">
    <citation type="submission" date="2021-03" db="EMBL/GenBank/DDBJ databases">
        <title>Molecular epidemiology and mechanisms of colistin and carbapenem resistance in Enterobacteriaceae from clinical isolates, the environment and porcine samples in Pretoria, South Africa.</title>
        <authorList>
            <person name="Bogoshi D."/>
            <person name="Mbelle N.M."/>
            <person name="Naidoo V."/>
            <person name="Osei Sekyere J."/>
        </authorList>
    </citation>
    <scope>NUCLEOTIDE SEQUENCE</scope>
    <source>
        <strain evidence="2">C052</strain>
    </source>
</reference>
<feature type="domain" description="UspA" evidence="1">
    <location>
        <begin position="10"/>
        <end position="61"/>
    </location>
</feature>
<dbReference type="InterPro" id="IPR014729">
    <property type="entry name" value="Rossmann-like_a/b/a_fold"/>
</dbReference>
<evidence type="ECO:0000259" key="1">
    <source>
        <dbReference type="Pfam" id="PF00582"/>
    </source>
</evidence>
<evidence type="ECO:0000313" key="2">
    <source>
        <dbReference type="EMBL" id="MBO1915722.1"/>
    </source>
</evidence>